<dbReference type="PANTHER" id="PTHR47691">
    <property type="entry name" value="REGULATOR-RELATED"/>
    <property type="match status" value="1"/>
</dbReference>
<gene>
    <name evidence="3" type="ORF">Ani05nite_27320</name>
</gene>
<evidence type="ECO:0000313" key="4">
    <source>
        <dbReference type="Proteomes" id="UP000647172"/>
    </source>
</evidence>
<proteinExistence type="predicted"/>
<dbReference type="InterPro" id="IPR027417">
    <property type="entry name" value="P-loop_NTPase"/>
</dbReference>
<feature type="domain" description="HTH cro/C1-type" evidence="2">
    <location>
        <begin position="21"/>
        <end position="77"/>
    </location>
</feature>
<evidence type="ECO:0000313" key="3">
    <source>
        <dbReference type="EMBL" id="GIE49198.1"/>
    </source>
</evidence>
<dbReference type="PANTHER" id="PTHR47691:SF3">
    <property type="entry name" value="HTH-TYPE TRANSCRIPTIONAL REGULATOR RV0890C-RELATED"/>
    <property type="match status" value="1"/>
</dbReference>
<comment type="caution">
    <text evidence="3">The sequence shown here is derived from an EMBL/GenBank/DDBJ whole genome shotgun (WGS) entry which is preliminary data.</text>
</comment>
<dbReference type="EMBL" id="BOMQ01000030">
    <property type="protein sequence ID" value="GIE49198.1"/>
    <property type="molecule type" value="Genomic_DNA"/>
</dbReference>
<dbReference type="AlphaFoldDB" id="A0A919JEF6"/>
<evidence type="ECO:0000259" key="2">
    <source>
        <dbReference type="SMART" id="SM00530"/>
    </source>
</evidence>
<protein>
    <recommendedName>
        <fullName evidence="2">HTH cro/C1-type domain-containing protein</fullName>
    </recommendedName>
</protein>
<dbReference type="Gene3D" id="3.40.50.300">
    <property type="entry name" value="P-loop containing nucleotide triphosphate hydrolases"/>
    <property type="match status" value="1"/>
</dbReference>
<dbReference type="CDD" id="cd00093">
    <property type="entry name" value="HTH_XRE"/>
    <property type="match status" value="1"/>
</dbReference>
<dbReference type="RefSeq" id="WP_203768402.1">
    <property type="nucleotide sequence ID" value="NZ_BAAAYJ010000079.1"/>
</dbReference>
<organism evidence="3 4">
    <name type="scientific">Actinoplanes nipponensis</name>
    <dbReference type="NCBI Taxonomy" id="135950"/>
    <lineage>
        <taxon>Bacteria</taxon>
        <taxon>Bacillati</taxon>
        <taxon>Actinomycetota</taxon>
        <taxon>Actinomycetes</taxon>
        <taxon>Micromonosporales</taxon>
        <taxon>Micromonosporaceae</taxon>
        <taxon>Actinoplanes</taxon>
    </lineage>
</organism>
<feature type="region of interest" description="Disordered" evidence="1">
    <location>
        <begin position="91"/>
        <end position="286"/>
    </location>
</feature>
<accession>A0A919JEF6</accession>
<feature type="compositionally biased region" description="Low complexity" evidence="1">
    <location>
        <begin position="253"/>
        <end position="266"/>
    </location>
</feature>
<dbReference type="SUPFAM" id="SSF52540">
    <property type="entry name" value="P-loop containing nucleoside triphosphate hydrolases"/>
    <property type="match status" value="1"/>
</dbReference>
<dbReference type="SMART" id="SM00530">
    <property type="entry name" value="HTH_XRE"/>
    <property type="match status" value="1"/>
</dbReference>
<keyword evidence="4" id="KW-1185">Reference proteome</keyword>
<feature type="compositionally biased region" description="Low complexity" evidence="1">
    <location>
        <begin position="102"/>
        <end position="113"/>
    </location>
</feature>
<dbReference type="Proteomes" id="UP000647172">
    <property type="component" value="Unassembled WGS sequence"/>
</dbReference>
<dbReference type="Pfam" id="PF13560">
    <property type="entry name" value="HTH_31"/>
    <property type="match status" value="1"/>
</dbReference>
<feature type="compositionally biased region" description="Low complexity" evidence="1">
    <location>
        <begin position="124"/>
        <end position="141"/>
    </location>
</feature>
<reference evidence="3" key="1">
    <citation type="submission" date="2021-01" db="EMBL/GenBank/DDBJ databases">
        <title>Whole genome shotgun sequence of Actinoplanes nipponensis NBRC 14063.</title>
        <authorList>
            <person name="Komaki H."/>
            <person name="Tamura T."/>
        </authorList>
    </citation>
    <scope>NUCLEOTIDE SEQUENCE</scope>
    <source>
        <strain evidence="3">NBRC 14063</strain>
    </source>
</reference>
<dbReference type="InterPro" id="IPR001387">
    <property type="entry name" value="Cro/C1-type_HTH"/>
</dbReference>
<name>A0A919JEF6_9ACTN</name>
<sequence>MGRPERPLDPDAGPLEAFAVELRELRNAAGRASYRALAQRAGFSPSVLSAATSGFSLPTLRVTLGLVTACGGDEAAWTRRWHAVAGELRAAAAPGRVDTRPPRATTAYPRPVRSQPARRPHPGRSPASPSRPGRWPSGRSAEPLRQVSGPVGIRPAPGGSGRPDQPVALSPSRPGRDVRDRLSGTRPHPDRPPIGMSLPDQAHTRLAHPDQPPTPLPRTAHPDPDLSHPDQPPTPLPRTAHRDPGPWCPDLPPGGLALPGLPPAGLSSSETNSVDRPWTPSAPIPSGGVPAARIRLAPVPRPAQLPAAAVRLAGRADECARITALSDRGRPPVLLSGPIGAGKSATAMHWCHRNAARFPDGVLYADLADPGTGPHEALTGFLLALGIAPDRVPAHPAHCAALYRSLIAGRRMLVLLDNAADETQLGLLLAAAPGSQVLITSRSRLAGLDGLARLTLEPLPPEQAVALLGTITGHDQVAEHLEHAVEVAALCDHLPVVLRTIGTRIALHRGWTLPRAAAHLRDERGRIDSLAPGLRDSFRAAHRALDPDSRRMLMRVARLPQAEFDAGGPARAGQMALEQAEESLEALVDAGLLQAAPARGRYRLPVLFRLLALEVLRSATPVAAVQAAG</sequence>
<feature type="compositionally biased region" description="Basic and acidic residues" evidence="1">
    <location>
        <begin position="174"/>
        <end position="191"/>
    </location>
</feature>
<evidence type="ECO:0000256" key="1">
    <source>
        <dbReference type="SAM" id="MobiDB-lite"/>
    </source>
</evidence>